<reference evidence="8 10" key="2">
    <citation type="submission" date="2021-03" db="EMBL/GenBank/DDBJ databases">
        <title>Mucilaginibacter strains isolated from gold and copper mining confer multi heavy-metal resistance.</title>
        <authorList>
            <person name="Li Y."/>
        </authorList>
    </citation>
    <scope>NUCLEOTIDE SEQUENCE [LARGE SCALE GENOMIC DNA]</scope>
    <source>
        <strain evidence="8 10">P2-4</strain>
    </source>
</reference>
<feature type="domain" description="Methylamine utilisation protein MauE" evidence="6">
    <location>
        <begin position="4"/>
        <end position="131"/>
    </location>
</feature>
<dbReference type="EMBL" id="CP043451">
    <property type="protein sequence ID" value="QEM07210.1"/>
    <property type="molecule type" value="Genomic_DNA"/>
</dbReference>
<sequence length="142" mass="16144">MKKQFVIDVAVILLLIMFLYASFSKLFDFAAFQRAMHKQPFPHWFASLLTFLIPAIEIGVCIFLYREKTRKNGLWAAAVLMLLFTVYVAAILLHLFKKVPCSCGGVISRLDWGEHLEFNVCFLLLAGIGLILQYKVENKIGG</sequence>
<proteinExistence type="predicted"/>
<evidence type="ECO:0000256" key="5">
    <source>
        <dbReference type="SAM" id="Phobius"/>
    </source>
</evidence>
<evidence type="ECO:0000313" key="8">
    <source>
        <dbReference type="EMBL" id="QTE50238.1"/>
    </source>
</evidence>
<feature type="transmembrane region" description="Helical" evidence="5">
    <location>
        <begin position="74"/>
        <end position="96"/>
    </location>
</feature>
<dbReference type="RefSeq" id="WP_112653083.1">
    <property type="nucleotide sequence ID" value="NZ_CP043451.1"/>
</dbReference>
<evidence type="ECO:0000313" key="10">
    <source>
        <dbReference type="Proteomes" id="UP000663940"/>
    </source>
</evidence>
<evidence type="ECO:0000256" key="3">
    <source>
        <dbReference type="ARBA" id="ARBA00022989"/>
    </source>
</evidence>
<evidence type="ECO:0000256" key="4">
    <source>
        <dbReference type="ARBA" id="ARBA00023136"/>
    </source>
</evidence>
<feature type="transmembrane region" description="Helical" evidence="5">
    <location>
        <begin position="5"/>
        <end position="23"/>
    </location>
</feature>
<dbReference type="AlphaFoldDB" id="A0AAE6JKF7"/>
<organism evidence="7 9">
    <name type="scientific">Mucilaginibacter rubeus</name>
    <dbReference type="NCBI Taxonomy" id="2027860"/>
    <lineage>
        <taxon>Bacteria</taxon>
        <taxon>Pseudomonadati</taxon>
        <taxon>Bacteroidota</taxon>
        <taxon>Sphingobacteriia</taxon>
        <taxon>Sphingobacteriales</taxon>
        <taxon>Sphingobacteriaceae</taxon>
        <taxon>Mucilaginibacter</taxon>
    </lineage>
</organism>
<dbReference type="GO" id="GO:0016020">
    <property type="term" value="C:membrane"/>
    <property type="evidence" value="ECO:0007669"/>
    <property type="project" value="UniProtKB-SubCell"/>
</dbReference>
<dbReference type="EMBL" id="CP071880">
    <property type="protein sequence ID" value="QTE50238.1"/>
    <property type="molecule type" value="Genomic_DNA"/>
</dbReference>
<dbReference type="Pfam" id="PF07291">
    <property type="entry name" value="MauE"/>
    <property type="match status" value="1"/>
</dbReference>
<protein>
    <recommendedName>
        <fullName evidence="6">Methylamine utilisation protein MauE domain-containing protein</fullName>
    </recommendedName>
</protein>
<dbReference type="GO" id="GO:0030416">
    <property type="term" value="P:methylamine metabolic process"/>
    <property type="evidence" value="ECO:0007669"/>
    <property type="project" value="InterPro"/>
</dbReference>
<keyword evidence="10" id="KW-1185">Reference proteome</keyword>
<dbReference type="Proteomes" id="UP000663940">
    <property type="component" value="Chromosome"/>
</dbReference>
<keyword evidence="2 5" id="KW-0812">Transmembrane</keyword>
<comment type="subcellular location">
    <subcellularLocation>
        <location evidence="1">Membrane</location>
        <topology evidence="1">Multi-pass membrane protein</topology>
    </subcellularLocation>
</comment>
<name>A0AAE6JKF7_9SPHI</name>
<evidence type="ECO:0000313" key="7">
    <source>
        <dbReference type="EMBL" id="QEM07210.1"/>
    </source>
</evidence>
<evidence type="ECO:0000256" key="1">
    <source>
        <dbReference type="ARBA" id="ARBA00004141"/>
    </source>
</evidence>
<dbReference type="Proteomes" id="UP000250557">
    <property type="component" value="Chromosome"/>
</dbReference>
<reference evidence="7 9" key="1">
    <citation type="submission" date="2019-08" db="EMBL/GenBank/DDBJ databases">
        <title>Comparative genome analysis confer to the adaptation heavy metal polluted environment.</title>
        <authorList>
            <person name="Li Y."/>
        </authorList>
    </citation>
    <scope>NUCLEOTIDE SEQUENCE [LARGE SCALE GENOMIC DNA]</scope>
    <source>
        <strain evidence="7 9">P2</strain>
    </source>
</reference>
<accession>A0AAE6JKF7</accession>
<dbReference type="InterPro" id="IPR009908">
    <property type="entry name" value="Methylamine_util_MauE"/>
</dbReference>
<evidence type="ECO:0000259" key="6">
    <source>
        <dbReference type="Pfam" id="PF07291"/>
    </source>
</evidence>
<evidence type="ECO:0000313" key="9">
    <source>
        <dbReference type="Proteomes" id="UP000250557"/>
    </source>
</evidence>
<feature type="transmembrane region" description="Helical" evidence="5">
    <location>
        <begin position="116"/>
        <end position="134"/>
    </location>
</feature>
<keyword evidence="3 5" id="KW-1133">Transmembrane helix</keyword>
<gene>
    <name evidence="7" type="ORF">DIU31_028300</name>
    <name evidence="8" type="ORF">J3L21_32710</name>
</gene>
<evidence type="ECO:0000256" key="2">
    <source>
        <dbReference type="ARBA" id="ARBA00022692"/>
    </source>
</evidence>
<feature type="transmembrane region" description="Helical" evidence="5">
    <location>
        <begin position="43"/>
        <end position="65"/>
    </location>
</feature>
<keyword evidence="4 5" id="KW-0472">Membrane</keyword>